<evidence type="ECO:0000313" key="2">
    <source>
        <dbReference type="Proteomes" id="UP000176997"/>
    </source>
</evidence>
<dbReference type="Proteomes" id="UP000176997">
    <property type="component" value="Unassembled WGS sequence"/>
</dbReference>
<protein>
    <submittedName>
        <fullName evidence="1">Uncharacterized protein</fullName>
    </submittedName>
</protein>
<organism evidence="1 2">
    <name type="scientific">Candidatus Yonathbacteria bacterium RIFCSPHIGHO2_01_FULL_51_10</name>
    <dbReference type="NCBI Taxonomy" id="1802723"/>
    <lineage>
        <taxon>Bacteria</taxon>
        <taxon>Candidatus Yonathiibacteriota</taxon>
    </lineage>
</organism>
<comment type="caution">
    <text evidence="1">The sequence shown here is derived from an EMBL/GenBank/DDBJ whole genome shotgun (WGS) entry which is preliminary data.</text>
</comment>
<accession>A0A1G2S7N7</accession>
<evidence type="ECO:0000313" key="1">
    <source>
        <dbReference type="EMBL" id="OHA81110.1"/>
    </source>
</evidence>
<proteinExistence type="predicted"/>
<dbReference type="EMBL" id="MHUS01000014">
    <property type="protein sequence ID" value="OHA81110.1"/>
    <property type="molecule type" value="Genomic_DNA"/>
</dbReference>
<name>A0A1G2S7N7_9BACT</name>
<dbReference type="STRING" id="1802723.A2675_00825"/>
<dbReference type="AlphaFoldDB" id="A0A1G2S7N7"/>
<gene>
    <name evidence="1" type="ORF">A2675_00825</name>
</gene>
<sequence>MTIIIDADAATLAGLQIDLLQKIRAGHITPAHLAWFNGLTKKARDELALTKVAQAIKNILEFVGTVVISATGTFVAREKFVVDTSREAKVKIRSLGPNFKNWFLAGEGVVEDQIGEQVLGIARLRKPSADTPIIAELGGRELATTGLTQVYSYMEQQKAEGVFYVPQAVIKLEGNRFSYTNKAGETITEEVANPEHLFEMNGKWYVLRAVNVYWYDVGWNVDASSVEDPRAWGDVNRVFSRNSVLESSATVSAQV</sequence>
<reference evidence="1 2" key="1">
    <citation type="journal article" date="2016" name="Nat. Commun.">
        <title>Thousands of microbial genomes shed light on interconnected biogeochemical processes in an aquifer system.</title>
        <authorList>
            <person name="Anantharaman K."/>
            <person name="Brown C.T."/>
            <person name="Hug L.A."/>
            <person name="Sharon I."/>
            <person name="Castelle C.J."/>
            <person name="Probst A.J."/>
            <person name="Thomas B.C."/>
            <person name="Singh A."/>
            <person name="Wilkins M.J."/>
            <person name="Karaoz U."/>
            <person name="Brodie E.L."/>
            <person name="Williams K.H."/>
            <person name="Hubbard S.S."/>
            <person name="Banfield J.F."/>
        </authorList>
    </citation>
    <scope>NUCLEOTIDE SEQUENCE [LARGE SCALE GENOMIC DNA]</scope>
</reference>